<keyword evidence="3" id="KW-1185">Reference proteome</keyword>
<gene>
    <name evidence="2" type="ORF">G7Y89_g1984</name>
</gene>
<organism evidence="2 3">
    <name type="scientific">Cudoniella acicularis</name>
    <dbReference type="NCBI Taxonomy" id="354080"/>
    <lineage>
        <taxon>Eukaryota</taxon>
        <taxon>Fungi</taxon>
        <taxon>Dikarya</taxon>
        <taxon>Ascomycota</taxon>
        <taxon>Pezizomycotina</taxon>
        <taxon>Leotiomycetes</taxon>
        <taxon>Helotiales</taxon>
        <taxon>Tricladiaceae</taxon>
        <taxon>Cudoniella</taxon>
    </lineage>
</organism>
<name>A0A8H4W6H2_9HELO</name>
<evidence type="ECO:0000256" key="1">
    <source>
        <dbReference type="SAM" id="MobiDB-lite"/>
    </source>
</evidence>
<feature type="compositionally biased region" description="Basic and acidic residues" evidence="1">
    <location>
        <begin position="99"/>
        <end position="115"/>
    </location>
</feature>
<feature type="region of interest" description="Disordered" evidence="1">
    <location>
        <begin position="72"/>
        <end position="121"/>
    </location>
</feature>
<comment type="caution">
    <text evidence="2">The sequence shown here is derived from an EMBL/GenBank/DDBJ whole genome shotgun (WGS) entry which is preliminary data.</text>
</comment>
<dbReference type="Proteomes" id="UP000566819">
    <property type="component" value="Unassembled WGS sequence"/>
</dbReference>
<dbReference type="EMBL" id="JAAMPI010000083">
    <property type="protein sequence ID" value="KAF4636088.1"/>
    <property type="molecule type" value="Genomic_DNA"/>
</dbReference>
<protein>
    <submittedName>
        <fullName evidence="2">Uncharacterized protein</fullName>
    </submittedName>
</protein>
<dbReference type="AlphaFoldDB" id="A0A8H4W6H2"/>
<reference evidence="2 3" key="1">
    <citation type="submission" date="2020-03" db="EMBL/GenBank/DDBJ databases">
        <title>Draft Genome Sequence of Cudoniella acicularis.</title>
        <authorList>
            <person name="Buettner E."/>
            <person name="Kellner H."/>
        </authorList>
    </citation>
    <scope>NUCLEOTIDE SEQUENCE [LARGE SCALE GENOMIC DNA]</scope>
    <source>
        <strain evidence="2 3">DSM 108380</strain>
    </source>
</reference>
<evidence type="ECO:0000313" key="2">
    <source>
        <dbReference type="EMBL" id="KAF4636088.1"/>
    </source>
</evidence>
<sequence>MWVLEAAYDSGELDRNYSSAQLPAVSFQSPSPGCTSRGQSFDLDSLAPFFQRTLEAKSCDALQMSVCTAAESCKRKGNLRPPGHENGPPRPNRPQITRQQEERKSALGRSEERWQNPENEV</sequence>
<proteinExistence type="predicted"/>
<accession>A0A8H4W6H2</accession>
<evidence type="ECO:0000313" key="3">
    <source>
        <dbReference type="Proteomes" id="UP000566819"/>
    </source>
</evidence>